<gene>
    <name evidence="6" type="ORF">DES53_110191</name>
</gene>
<dbReference type="Pfam" id="PF02630">
    <property type="entry name" value="SCO1-SenC"/>
    <property type="match status" value="1"/>
</dbReference>
<dbReference type="PANTHER" id="PTHR12151">
    <property type="entry name" value="ELECTRON TRANSPORT PROTIN SCO1/SENC FAMILY MEMBER"/>
    <property type="match status" value="1"/>
</dbReference>
<feature type="domain" description="Thioredoxin" evidence="5">
    <location>
        <begin position="42"/>
        <end position="224"/>
    </location>
</feature>
<feature type="binding site" evidence="3">
    <location>
        <position position="94"/>
    </location>
    <ligand>
        <name>Cu cation</name>
        <dbReference type="ChEBI" id="CHEBI:23378"/>
    </ligand>
</feature>
<comment type="similarity">
    <text evidence="1">Belongs to the SCO1/2 family.</text>
</comment>
<evidence type="ECO:0000256" key="3">
    <source>
        <dbReference type="PIRSR" id="PIRSR603782-1"/>
    </source>
</evidence>
<proteinExistence type="inferred from homology"/>
<protein>
    <submittedName>
        <fullName evidence="6">Protein SCO1/2</fullName>
    </submittedName>
</protein>
<dbReference type="PANTHER" id="PTHR12151:SF25">
    <property type="entry name" value="LINALOOL DEHYDRATASE_ISOMERASE DOMAIN-CONTAINING PROTEIN"/>
    <property type="match status" value="1"/>
</dbReference>
<dbReference type="RefSeq" id="WP_113960927.1">
    <property type="nucleotide sequence ID" value="NZ_QNRR01000010.1"/>
</dbReference>
<name>A0A366HD57_9BACT</name>
<dbReference type="Proteomes" id="UP000253426">
    <property type="component" value="Unassembled WGS sequence"/>
</dbReference>
<keyword evidence="4" id="KW-1015">Disulfide bond</keyword>
<evidence type="ECO:0000256" key="1">
    <source>
        <dbReference type="ARBA" id="ARBA00010996"/>
    </source>
</evidence>
<dbReference type="InterPro" id="IPR036249">
    <property type="entry name" value="Thioredoxin-like_sf"/>
</dbReference>
<organism evidence="6 7">
    <name type="scientific">Roseimicrobium gellanilyticum</name>
    <dbReference type="NCBI Taxonomy" id="748857"/>
    <lineage>
        <taxon>Bacteria</taxon>
        <taxon>Pseudomonadati</taxon>
        <taxon>Verrucomicrobiota</taxon>
        <taxon>Verrucomicrobiia</taxon>
        <taxon>Verrucomicrobiales</taxon>
        <taxon>Verrucomicrobiaceae</taxon>
        <taxon>Roseimicrobium</taxon>
    </lineage>
</organism>
<feature type="binding site" evidence="3">
    <location>
        <position position="88"/>
    </location>
    <ligand>
        <name>Cu cation</name>
        <dbReference type="ChEBI" id="CHEBI:23378"/>
    </ligand>
</feature>
<reference evidence="6 7" key="1">
    <citation type="submission" date="2018-06" db="EMBL/GenBank/DDBJ databases">
        <title>Genomic Encyclopedia of Type Strains, Phase IV (KMG-IV): sequencing the most valuable type-strain genomes for metagenomic binning, comparative biology and taxonomic classification.</title>
        <authorList>
            <person name="Goeker M."/>
        </authorList>
    </citation>
    <scope>NUCLEOTIDE SEQUENCE [LARGE SCALE GENOMIC DNA]</scope>
    <source>
        <strain evidence="6 7">DSM 25532</strain>
    </source>
</reference>
<sequence>MNTFQLYLVGLASLVALLHVQPADPEPSPLLKRSPWRDYEAPQPGTYTLPVVKEAADGEVLDSRGHSLRLGEAFKGRVTVMSFIYTRCADATACPYATGILNELHRISTTDAELAKDVGLVSMSFDPVADTPQRMAEYAKVMAGRKQGSPWRFLTTASPAALEPILKAYDQAVSVKKNPADPAGPLNHTLRVYLIDREGRIRNIYSSGTLDLRLVLADVRTLLREAPARPSSSS</sequence>
<keyword evidence="7" id="KW-1185">Reference proteome</keyword>
<feature type="disulfide bond" description="Redox-active" evidence="4">
    <location>
        <begin position="88"/>
        <end position="94"/>
    </location>
</feature>
<dbReference type="SUPFAM" id="SSF52833">
    <property type="entry name" value="Thioredoxin-like"/>
    <property type="match status" value="1"/>
</dbReference>
<dbReference type="CDD" id="cd02968">
    <property type="entry name" value="SCO"/>
    <property type="match status" value="1"/>
</dbReference>
<dbReference type="GO" id="GO:0046872">
    <property type="term" value="F:metal ion binding"/>
    <property type="evidence" value="ECO:0007669"/>
    <property type="project" value="UniProtKB-KW"/>
</dbReference>
<evidence type="ECO:0000256" key="2">
    <source>
        <dbReference type="ARBA" id="ARBA00023008"/>
    </source>
</evidence>
<accession>A0A366HD57</accession>
<dbReference type="InterPro" id="IPR003782">
    <property type="entry name" value="SCO1/SenC"/>
</dbReference>
<evidence type="ECO:0000313" key="7">
    <source>
        <dbReference type="Proteomes" id="UP000253426"/>
    </source>
</evidence>
<comment type="caution">
    <text evidence="6">The sequence shown here is derived from an EMBL/GenBank/DDBJ whole genome shotgun (WGS) entry which is preliminary data.</text>
</comment>
<dbReference type="EMBL" id="QNRR01000010">
    <property type="protein sequence ID" value="RBP39167.1"/>
    <property type="molecule type" value="Genomic_DNA"/>
</dbReference>
<dbReference type="Gene3D" id="3.40.30.10">
    <property type="entry name" value="Glutaredoxin"/>
    <property type="match status" value="1"/>
</dbReference>
<evidence type="ECO:0000259" key="5">
    <source>
        <dbReference type="PROSITE" id="PS51352"/>
    </source>
</evidence>
<keyword evidence="3" id="KW-0479">Metal-binding</keyword>
<evidence type="ECO:0000313" key="6">
    <source>
        <dbReference type="EMBL" id="RBP39167.1"/>
    </source>
</evidence>
<dbReference type="InterPro" id="IPR013766">
    <property type="entry name" value="Thioredoxin_domain"/>
</dbReference>
<evidence type="ECO:0000256" key="4">
    <source>
        <dbReference type="PIRSR" id="PIRSR603782-2"/>
    </source>
</evidence>
<dbReference type="AlphaFoldDB" id="A0A366HD57"/>
<dbReference type="PROSITE" id="PS51352">
    <property type="entry name" value="THIOREDOXIN_2"/>
    <property type="match status" value="1"/>
</dbReference>
<keyword evidence="2 3" id="KW-0186">Copper</keyword>
<feature type="binding site" evidence="3">
    <location>
        <position position="188"/>
    </location>
    <ligand>
        <name>Cu cation</name>
        <dbReference type="ChEBI" id="CHEBI:23378"/>
    </ligand>
</feature>
<dbReference type="OrthoDB" id="9811998at2"/>